<dbReference type="AlphaFoldDB" id="A0A3Q0ISP8"/>
<evidence type="ECO:0000256" key="7">
    <source>
        <dbReference type="RuleBase" id="RU363079"/>
    </source>
</evidence>
<comment type="caution">
    <text evidence="7">Lacks conserved residue(s) required for the propagation of feature annotation.</text>
</comment>
<evidence type="ECO:0000256" key="6">
    <source>
        <dbReference type="ARBA" id="ARBA00023136"/>
    </source>
</evidence>
<name>A0A3Q0ISP8_DIACI</name>
<feature type="transmembrane region" description="Helical" evidence="7">
    <location>
        <begin position="195"/>
        <end position="217"/>
    </location>
</feature>
<comment type="subcellular location">
    <subcellularLocation>
        <location evidence="1">Membrane</location>
        <topology evidence="1">Multi-pass membrane protein</topology>
    </subcellularLocation>
</comment>
<dbReference type="InterPro" id="IPR004240">
    <property type="entry name" value="EMP70"/>
</dbReference>
<feature type="transmembrane region" description="Helical" evidence="7">
    <location>
        <begin position="351"/>
        <end position="377"/>
    </location>
</feature>
<dbReference type="Pfam" id="PF02990">
    <property type="entry name" value="EMP70"/>
    <property type="match status" value="2"/>
</dbReference>
<evidence type="ECO:0000256" key="1">
    <source>
        <dbReference type="ARBA" id="ARBA00004141"/>
    </source>
</evidence>
<dbReference type="PANTHER" id="PTHR10766:SF41">
    <property type="entry name" value="TRANSMEMBRANE 9 SUPERFAMILY MEMBER 3"/>
    <property type="match status" value="1"/>
</dbReference>
<evidence type="ECO:0000313" key="8">
    <source>
        <dbReference type="Proteomes" id="UP000079169"/>
    </source>
</evidence>
<reference evidence="9" key="1">
    <citation type="submission" date="2025-08" db="UniProtKB">
        <authorList>
            <consortium name="RefSeq"/>
        </authorList>
    </citation>
    <scope>IDENTIFICATION</scope>
</reference>
<keyword evidence="6 7" id="KW-0472">Membrane</keyword>
<accession>A0A3Q0ISP8</accession>
<keyword evidence="4" id="KW-0732">Signal</keyword>
<dbReference type="KEGG" id="dci:103509051"/>
<sequence>MNNIAKTTYCGTRLDEEKLKAFIYAFSDNIAKTTYCGTRLDEEKLKAFIYAVKNHYWYQMYIDDLPIWGIVGEVEELSDHTNYYLWTHKKFDIGYNGDRIVDVNLTSENKILLENNAQIKFTYEVNWRPSNIKFEHRFDKYLDPTFFQHRYASHRMFDNRHNTSHSFSKLPLPSTLLLRLLYCSFLSSLRRGSLLSTAIFVYALTSPVNGYAGGALYSRLGGRAWIRHCLLSACLVPVLVCATALVVNFIAMYYHASRAIPFGTMVAVACICLFIILPLTLVGAVLGRNLSGQQDNPCRVNAVPRPIPEKKWFMEPLVIILLGGILPFGSIFIEMYFIFTSFWAYKIYYVYGFMLLVFLILMIVTVCVTIVCTYFLLNAEDYRWQWTSFLAAYSTSFYVYMYSFYYFFFKTKMYGLFQTTFYFGYMALFSLGLGIMCGTVGYVGTSLFVRKIYATVKID</sequence>
<feature type="transmembrane region" description="Helical" evidence="7">
    <location>
        <begin position="317"/>
        <end position="339"/>
    </location>
</feature>
<evidence type="ECO:0000256" key="4">
    <source>
        <dbReference type="ARBA" id="ARBA00022729"/>
    </source>
</evidence>
<dbReference type="PaxDb" id="121845-A0A3Q0ISP8"/>
<dbReference type="RefSeq" id="XP_026679294.1">
    <property type="nucleotide sequence ID" value="XM_026823493.1"/>
</dbReference>
<evidence type="ECO:0000256" key="3">
    <source>
        <dbReference type="ARBA" id="ARBA00022692"/>
    </source>
</evidence>
<keyword evidence="3 7" id="KW-0812">Transmembrane</keyword>
<evidence type="ECO:0000256" key="5">
    <source>
        <dbReference type="ARBA" id="ARBA00022989"/>
    </source>
</evidence>
<dbReference type="GO" id="GO:0016020">
    <property type="term" value="C:membrane"/>
    <property type="evidence" value="ECO:0007669"/>
    <property type="project" value="UniProtKB-SubCell"/>
</dbReference>
<keyword evidence="5 7" id="KW-1133">Transmembrane helix</keyword>
<proteinExistence type="inferred from homology"/>
<dbReference type="Proteomes" id="UP000079169">
    <property type="component" value="Unplaced"/>
</dbReference>
<feature type="transmembrane region" description="Helical" evidence="7">
    <location>
        <begin position="389"/>
        <end position="409"/>
    </location>
</feature>
<organism evidence="8 9">
    <name type="scientific">Diaphorina citri</name>
    <name type="common">Asian citrus psyllid</name>
    <dbReference type="NCBI Taxonomy" id="121845"/>
    <lineage>
        <taxon>Eukaryota</taxon>
        <taxon>Metazoa</taxon>
        <taxon>Ecdysozoa</taxon>
        <taxon>Arthropoda</taxon>
        <taxon>Hexapoda</taxon>
        <taxon>Insecta</taxon>
        <taxon>Pterygota</taxon>
        <taxon>Neoptera</taxon>
        <taxon>Paraneoptera</taxon>
        <taxon>Hemiptera</taxon>
        <taxon>Sternorrhyncha</taxon>
        <taxon>Psylloidea</taxon>
        <taxon>Psyllidae</taxon>
        <taxon>Diaphorininae</taxon>
        <taxon>Diaphorina</taxon>
    </lineage>
</organism>
<feature type="transmembrane region" description="Helical" evidence="7">
    <location>
        <begin position="260"/>
        <end position="286"/>
    </location>
</feature>
<protein>
    <recommendedName>
        <fullName evidence="7">Transmembrane 9 superfamily member</fullName>
    </recommendedName>
</protein>
<gene>
    <name evidence="9" type="primary">LOC103509051</name>
</gene>
<dbReference type="PANTHER" id="PTHR10766">
    <property type="entry name" value="TRANSMEMBRANE 9 SUPERFAMILY PROTEIN"/>
    <property type="match status" value="1"/>
</dbReference>
<dbReference type="GeneID" id="103509051"/>
<evidence type="ECO:0000256" key="2">
    <source>
        <dbReference type="ARBA" id="ARBA00005227"/>
    </source>
</evidence>
<feature type="transmembrane region" description="Helical" evidence="7">
    <location>
        <begin position="229"/>
        <end position="254"/>
    </location>
</feature>
<comment type="similarity">
    <text evidence="2 7">Belongs to the nonaspanin (TM9SF) (TC 9.A.2) family.</text>
</comment>
<feature type="transmembrane region" description="Helical" evidence="7">
    <location>
        <begin position="421"/>
        <end position="443"/>
    </location>
</feature>
<keyword evidence="8" id="KW-1185">Reference proteome</keyword>
<dbReference type="CTD" id="56889"/>
<evidence type="ECO:0000313" key="9">
    <source>
        <dbReference type="RefSeq" id="XP_026679294.1"/>
    </source>
</evidence>
<dbReference type="GO" id="GO:0072657">
    <property type="term" value="P:protein localization to membrane"/>
    <property type="evidence" value="ECO:0007669"/>
    <property type="project" value="TreeGrafter"/>
</dbReference>
<dbReference type="STRING" id="121845.A0A3Q0ISP8"/>